<feature type="compositionally biased region" description="Basic and acidic residues" evidence="1">
    <location>
        <begin position="90"/>
        <end position="107"/>
    </location>
</feature>
<dbReference type="Proteomes" id="UP000807716">
    <property type="component" value="Unassembled WGS sequence"/>
</dbReference>
<proteinExistence type="predicted"/>
<reference evidence="2" key="1">
    <citation type="journal article" date="2020" name="Fungal Divers.">
        <title>Resolving the Mortierellaceae phylogeny through synthesis of multi-gene phylogenetics and phylogenomics.</title>
        <authorList>
            <person name="Vandepol N."/>
            <person name="Liber J."/>
            <person name="Desiro A."/>
            <person name="Na H."/>
            <person name="Kennedy M."/>
            <person name="Barry K."/>
            <person name="Grigoriev I.V."/>
            <person name="Miller A.N."/>
            <person name="O'Donnell K."/>
            <person name="Stajich J.E."/>
            <person name="Bonito G."/>
        </authorList>
    </citation>
    <scope>NUCLEOTIDE SEQUENCE</scope>
    <source>
        <strain evidence="2">BC1065</strain>
    </source>
</reference>
<protein>
    <submittedName>
        <fullName evidence="2">Uncharacterized protein</fullName>
    </submittedName>
</protein>
<gene>
    <name evidence="2" type="ORF">DFQ27_005433</name>
</gene>
<keyword evidence="3" id="KW-1185">Reference proteome</keyword>
<evidence type="ECO:0000313" key="2">
    <source>
        <dbReference type="EMBL" id="KAG0256889.1"/>
    </source>
</evidence>
<feature type="region of interest" description="Disordered" evidence="1">
    <location>
        <begin position="65"/>
        <end position="107"/>
    </location>
</feature>
<organism evidence="2 3">
    <name type="scientific">Actinomortierella ambigua</name>
    <dbReference type="NCBI Taxonomy" id="1343610"/>
    <lineage>
        <taxon>Eukaryota</taxon>
        <taxon>Fungi</taxon>
        <taxon>Fungi incertae sedis</taxon>
        <taxon>Mucoromycota</taxon>
        <taxon>Mortierellomycotina</taxon>
        <taxon>Mortierellomycetes</taxon>
        <taxon>Mortierellales</taxon>
        <taxon>Mortierellaceae</taxon>
        <taxon>Actinomortierella</taxon>
    </lineage>
</organism>
<dbReference type="AlphaFoldDB" id="A0A9P6Q0Z6"/>
<evidence type="ECO:0000256" key="1">
    <source>
        <dbReference type="SAM" id="MobiDB-lite"/>
    </source>
</evidence>
<name>A0A9P6Q0Z6_9FUNG</name>
<accession>A0A9P6Q0Z6</accession>
<feature type="non-terminal residue" evidence="2">
    <location>
        <position position="1"/>
    </location>
</feature>
<comment type="caution">
    <text evidence="2">The sequence shown here is derived from an EMBL/GenBank/DDBJ whole genome shotgun (WGS) entry which is preliminary data.</text>
</comment>
<feature type="compositionally biased region" description="Basic and acidic residues" evidence="1">
    <location>
        <begin position="65"/>
        <end position="74"/>
    </location>
</feature>
<evidence type="ECO:0000313" key="3">
    <source>
        <dbReference type="Proteomes" id="UP000807716"/>
    </source>
</evidence>
<sequence>RPGRTCCCKGEVCHADEEVGSQADGDAQKDSHDTCNCQRRRAGTAVCQAYSGSWKPANQFYGLHQEKLEAQDNHRPRRGNSGAGEDEDQLSYKEEGAGEGEEGVKED</sequence>
<dbReference type="EMBL" id="JAAAJB010000387">
    <property type="protein sequence ID" value="KAG0256889.1"/>
    <property type="molecule type" value="Genomic_DNA"/>
</dbReference>